<accession>A0A438J6V8</accession>
<dbReference type="AlphaFoldDB" id="A0A438J6V8"/>
<feature type="coiled-coil region" evidence="1">
    <location>
        <begin position="203"/>
        <end position="237"/>
    </location>
</feature>
<evidence type="ECO:0000256" key="1">
    <source>
        <dbReference type="SAM" id="Coils"/>
    </source>
</evidence>
<organism evidence="3 4">
    <name type="scientific">Vitis vinifera</name>
    <name type="common">Grape</name>
    <dbReference type="NCBI Taxonomy" id="29760"/>
    <lineage>
        <taxon>Eukaryota</taxon>
        <taxon>Viridiplantae</taxon>
        <taxon>Streptophyta</taxon>
        <taxon>Embryophyta</taxon>
        <taxon>Tracheophyta</taxon>
        <taxon>Spermatophyta</taxon>
        <taxon>Magnoliopsida</taxon>
        <taxon>eudicotyledons</taxon>
        <taxon>Gunneridae</taxon>
        <taxon>Pentapetalae</taxon>
        <taxon>rosids</taxon>
        <taxon>Vitales</taxon>
        <taxon>Vitaceae</taxon>
        <taxon>Viteae</taxon>
        <taxon>Vitis</taxon>
    </lineage>
</organism>
<keyword evidence="1" id="KW-0175">Coiled coil</keyword>
<sequence>MVHFLAFITLGCLFLFTGNTSGLPSFHHRRSIRNEATLLPPQHNSLGRRDYGLRSLTLFGHDLLNKFCVRSGVASTSGKTQRNGAKSSWYSRFLMRHPIASTIDSFIERTLHVKGLTFLRVPSSTSQVTSSLAPKPAKKKIVVRPQAQKIVTKTDEMFEAGLTEWPHTALGADYQNELSTKLEIAKATEAAAWKAIVKGTCLLRKTELKNDVLQAEIRQLKLDVAALESSKTKTEEEGVQLKSELKQTMFDFAKEKEEARSGLLATSR</sequence>
<evidence type="ECO:0000313" key="4">
    <source>
        <dbReference type="Proteomes" id="UP000288805"/>
    </source>
</evidence>
<feature type="chain" id="PRO_5019463418" evidence="2">
    <location>
        <begin position="23"/>
        <end position="268"/>
    </location>
</feature>
<proteinExistence type="predicted"/>
<gene>
    <name evidence="3" type="ORF">CK203_024982</name>
</gene>
<feature type="signal peptide" evidence="2">
    <location>
        <begin position="1"/>
        <end position="22"/>
    </location>
</feature>
<keyword evidence="2" id="KW-0732">Signal</keyword>
<evidence type="ECO:0000313" key="3">
    <source>
        <dbReference type="EMBL" id="RVX04698.1"/>
    </source>
</evidence>
<dbReference type="EMBL" id="QGNW01000059">
    <property type="protein sequence ID" value="RVX04698.1"/>
    <property type="molecule type" value="Genomic_DNA"/>
</dbReference>
<reference evidence="3 4" key="1">
    <citation type="journal article" date="2018" name="PLoS Genet.">
        <title>Population sequencing reveals clonal diversity and ancestral inbreeding in the grapevine cultivar Chardonnay.</title>
        <authorList>
            <person name="Roach M.J."/>
            <person name="Johnson D.L."/>
            <person name="Bohlmann J."/>
            <person name="van Vuuren H.J."/>
            <person name="Jones S.J."/>
            <person name="Pretorius I.S."/>
            <person name="Schmidt S.A."/>
            <person name="Borneman A.R."/>
        </authorList>
    </citation>
    <scope>NUCLEOTIDE SEQUENCE [LARGE SCALE GENOMIC DNA]</scope>
    <source>
        <strain evidence="4">cv. Chardonnay</strain>
        <tissue evidence="3">Leaf</tissue>
    </source>
</reference>
<protein>
    <submittedName>
        <fullName evidence="3">Uncharacterized protein</fullName>
    </submittedName>
</protein>
<comment type="caution">
    <text evidence="3">The sequence shown here is derived from an EMBL/GenBank/DDBJ whole genome shotgun (WGS) entry which is preliminary data.</text>
</comment>
<evidence type="ECO:0000256" key="2">
    <source>
        <dbReference type="SAM" id="SignalP"/>
    </source>
</evidence>
<name>A0A438J6V8_VITVI</name>
<dbReference type="Proteomes" id="UP000288805">
    <property type="component" value="Unassembled WGS sequence"/>
</dbReference>